<sequence length="295" mass="32492">MKLADLLRVLPPMGIEGPAFPSRLLGAFRRKSITFCTGVTDDTTVVYWFQSRTFTIDLRLPDAAATPVLARQGWVGDTLWDGDSQELSWSVATGYQLHNQWPEPARFHHIGNSVLEFAPSGAYVEDWRQQCSTGPLLGLRLLGMIDRKTGEELPMDGGLILAGEHLAYAQSRSPSVHQALRNAADLDRALAEGLVTSREIESYEVSVAMGGRIVSHSTQVQKVGEEIAVGDFELQPDGSVVMSRIVDGDLRSLRFAVDLHLPEFAFERQTSGTPDALRWMEAEKGHLARHTAIAL</sequence>
<accession>A0ABU8S2C3</accession>
<dbReference type="EMBL" id="JBBHJZ010000005">
    <property type="protein sequence ID" value="MEJ5979026.1"/>
    <property type="molecule type" value="Genomic_DNA"/>
</dbReference>
<gene>
    <name evidence="1" type="ORF">WG901_20405</name>
</gene>
<evidence type="ECO:0008006" key="3">
    <source>
        <dbReference type="Google" id="ProtNLM"/>
    </source>
</evidence>
<keyword evidence="2" id="KW-1185">Reference proteome</keyword>
<dbReference type="Proteomes" id="UP001361239">
    <property type="component" value="Unassembled WGS sequence"/>
</dbReference>
<evidence type="ECO:0000313" key="1">
    <source>
        <dbReference type="EMBL" id="MEJ5979026.1"/>
    </source>
</evidence>
<comment type="caution">
    <text evidence="1">The sequence shown here is derived from an EMBL/GenBank/DDBJ whole genome shotgun (WGS) entry which is preliminary data.</text>
</comment>
<reference evidence="1 2" key="1">
    <citation type="submission" date="2024-03" db="EMBL/GenBank/DDBJ databases">
        <authorList>
            <person name="Jo J.-H."/>
        </authorList>
    </citation>
    <scope>NUCLEOTIDE SEQUENCE [LARGE SCALE GENOMIC DNA]</scope>
    <source>
        <strain evidence="1 2">PS1R-30</strain>
    </source>
</reference>
<protein>
    <recommendedName>
        <fullName evidence="3">DUF4905 domain-containing protein</fullName>
    </recommendedName>
</protein>
<proteinExistence type="predicted"/>
<dbReference type="RefSeq" id="WP_339588967.1">
    <property type="nucleotide sequence ID" value="NZ_JBBHJZ010000005.1"/>
</dbReference>
<name>A0ABU8S2C3_9SPHN</name>
<organism evidence="1 2">
    <name type="scientific">Novosphingobium anseongense</name>
    <dbReference type="NCBI Taxonomy" id="3133436"/>
    <lineage>
        <taxon>Bacteria</taxon>
        <taxon>Pseudomonadati</taxon>
        <taxon>Pseudomonadota</taxon>
        <taxon>Alphaproteobacteria</taxon>
        <taxon>Sphingomonadales</taxon>
        <taxon>Sphingomonadaceae</taxon>
        <taxon>Novosphingobium</taxon>
    </lineage>
</organism>
<evidence type="ECO:0000313" key="2">
    <source>
        <dbReference type="Proteomes" id="UP001361239"/>
    </source>
</evidence>